<feature type="compositionally biased region" description="Polar residues" evidence="1">
    <location>
        <begin position="63"/>
        <end position="73"/>
    </location>
</feature>
<dbReference type="AlphaFoldDB" id="A0ABD5WC21"/>
<sequence>MAGIAGGGGGDALPSGVITMWSGTTADVPDGWTLCDGTDGTPDLRDRFVAGAGAQYAAGETGGSDSVQLTEQELPTHDHTGTTSTDGAHTHDYGQYSSGGSGDITGRGQYGSYPTQQTSSDGDHSHTFTTDDAGGDQAHENRPPYLALAFIMKT</sequence>
<dbReference type="Proteomes" id="UP001596461">
    <property type="component" value="Unassembled WGS sequence"/>
</dbReference>
<proteinExistence type="predicted"/>
<reference evidence="2 3" key="1">
    <citation type="journal article" date="2019" name="Int. J. Syst. Evol. Microbiol.">
        <title>The Global Catalogue of Microorganisms (GCM) 10K type strain sequencing project: providing services to taxonomists for standard genome sequencing and annotation.</title>
        <authorList>
            <consortium name="The Broad Institute Genomics Platform"/>
            <consortium name="The Broad Institute Genome Sequencing Center for Infectious Disease"/>
            <person name="Wu L."/>
            <person name="Ma J."/>
        </authorList>
    </citation>
    <scope>NUCLEOTIDE SEQUENCE [LARGE SCALE GENOMIC DNA]</scope>
    <source>
        <strain evidence="2 3">DT31</strain>
    </source>
</reference>
<dbReference type="EMBL" id="JBHTAH010000005">
    <property type="protein sequence ID" value="MFC7069484.1"/>
    <property type="molecule type" value="Genomic_DNA"/>
</dbReference>
<keyword evidence="3" id="KW-1185">Reference proteome</keyword>
<evidence type="ECO:0000256" key="1">
    <source>
        <dbReference type="SAM" id="MobiDB-lite"/>
    </source>
</evidence>
<dbReference type="RefSeq" id="WP_284030402.1">
    <property type="nucleotide sequence ID" value="NZ_CP126154.1"/>
</dbReference>
<feature type="region of interest" description="Disordered" evidence="1">
    <location>
        <begin position="55"/>
        <end position="142"/>
    </location>
</feature>
<evidence type="ECO:0008006" key="4">
    <source>
        <dbReference type="Google" id="ProtNLM"/>
    </source>
</evidence>
<gene>
    <name evidence="2" type="ORF">ACFQL9_07520</name>
</gene>
<dbReference type="SUPFAM" id="SSF88874">
    <property type="entry name" value="Receptor-binding domain of short tail fibre protein gp12"/>
    <property type="match status" value="1"/>
</dbReference>
<feature type="compositionally biased region" description="Gly residues" evidence="1">
    <location>
        <begin position="97"/>
        <end position="109"/>
    </location>
</feature>
<evidence type="ECO:0000313" key="3">
    <source>
        <dbReference type="Proteomes" id="UP001596461"/>
    </source>
</evidence>
<protein>
    <recommendedName>
        <fullName evidence="4">Tail fiber protein</fullName>
    </recommendedName>
</protein>
<comment type="caution">
    <text evidence="2">The sequence shown here is derived from an EMBL/GenBank/DDBJ whole genome shotgun (WGS) entry which is preliminary data.</text>
</comment>
<dbReference type="CDD" id="cd22641">
    <property type="entry name" value="C24-like"/>
    <property type="match status" value="1"/>
</dbReference>
<evidence type="ECO:0000313" key="2">
    <source>
        <dbReference type="EMBL" id="MFC7069484.1"/>
    </source>
</evidence>
<accession>A0ABD5WC21</accession>
<dbReference type="GeneID" id="81125235"/>
<name>A0ABD5WC21_9EURY</name>
<organism evidence="2 3">
    <name type="scientific">Halobaculum lipolyticum</name>
    <dbReference type="NCBI Taxonomy" id="3032001"/>
    <lineage>
        <taxon>Archaea</taxon>
        <taxon>Methanobacteriati</taxon>
        <taxon>Methanobacteriota</taxon>
        <taxon>Stenosarchaea group</taxon>
        <taxon>Halobacteria</taxon>
        <taxon>Halobacteriales</taxon>
        <taxon>Haloferacaceae</taxon>
        <taxon>Halobaculum</taxon>
    </lineage>
</organism>